<name>I0GRQ4_SELRL</name>
<proteinExistence type="predicted"/>
<feature type="domain" description="CD-NTase-associated protein 15" evidence="1">
    <location>
        <begin position="58"/>
        <end position="172"/>
    </location>
</feature>
<dbReference type="KEGG" id="sri:SELR_17330"/>
<accession>I0GRQ4</accession>
<dbReference type="Pfam" id="PF18153">
    <property type="entry name" value="Cap15_CD_rec"/>
    <property type="match status" value="1"/>
</dbReference>
<reference evidence="2 3" key="1">
    <citation type="submission" date="2011-10" db="EMBL/GenBank/DDBJ databases">
        <title>Whole genome sequence of Selenomonas ruminantium subsp. lactilytica TAM6421.</title>
        <authorList>
            <person name="Oguchi A."/>
            <person name="Ankai A."/>
            <person name="Kaneko J."/>
            <person name="Yamada-Narita S."/>
            <person name="Fukui S."/>
            <person name="Takahashi M."/>
            <person name="Onodera T."/>
            <person name="Kojima S."/>
            <person name="Fushimi T."/>
            <person name="Abe N."/>
            <person name="Kamio Y."/>
            <person name="Yamazaki S."/>
            <person name="Fujita N."/>
        </authorList>
    </citation>
    <scope>NUCLEOTIDE SEQUENCE [LARGE SCALE GENOMIC DNA]</scope>
    <source>
        <strain evidence="3">NBRC 103574 / TAM6421</strain>
    </source>
</reference>
<dbReference type="AlphaFoldDB" id="I0GRQ4"/>
<protein>
    <recommendedName>
        <fullName evidence="1">CD-NTase-associated protein 15 domain-containing protein</fullName>
    </recommendedName>
</protein>
<gene>
    <name evidence="2" type="ordered locus">SELR_17330</name>
</gene>
<dbReference type="HOGENOM" id="CLU_112351_0_1_9"/>
<sequence length="175" mass="20317">MLFELLAKLLPSFNIVISKAQSSLLSIFSVSLLFKIIDWSFDKYLWKNKYLLKILDMHDFSGKWQGMLQSSYNEVMEIPVILEIEQTWRTINCRCEFPNTNSTSVADMVQIDTSDMQSPVLKFTYKNQSRAMSTALQFHVGYNELRLVDGKLKGFYFTNREQPTKGNMLLSKVSE</sequence>
<evidence type="ECO:0000313" key="2">
    <source>
        <dbReference type="EMBL" id="BAL83441.1"/>
    </source>
</evidence>
<dbReference type="EMBL" id="AP012292">
    <property type="protein sequence ID" value="BAL83441.1"/>
    <property type="molecule type" value="Genomic_DNA"/>
</dbReference>
<dbReference type="InterPro" id="IPR041208">
    <property type="entry name" value="Cap15"/>
</dbReference>
<dbReference type="Proteomes" id="UP000007887">
    <property type="component" value="Chromosome"/>
</dbReference>
<dbReference type="eggNOG" id="ENOG5032SGD">
    <property type="taxonomic scope" value="Bacteria"/>
</dbReference>
<evidence type="ECO:0000259" key="1">
    <source>
        <dbReference type="Pfam" id="PF18153"/>
    </source>
</evidence>
<evidence type="ECO:0000313" key="3">
    <source>
        <dbReference type="Proteomes" id="UP000007887"/>
    </source>
</evidence>
<dbReference type="PATRIC" id="fig|927704.6.peg.1795"/>
<organism evidence="2 3">
    <name type="scientific">Selenomonas ruminantium subsp. lactilytica (strain NBRC 103574 / TAM6421)</name>
    <dbReference type="NCBI Taxonomy" id="927704"/>
    <lineage>
        <taxon>Bacteria</taxon>
        <taxon>Bacillati</taxon>
        <taxon>Bacillota</taxon>
        <taxon>Negativicutes</taxon>
        <taxon>Selenomonadales</taxon>
        <taxon>Selenomonadaceae</taxon>
        <taxon>Selenomonas</taxon>
    </lineage>
</organism>